<name>A0ABM0TR00_CAMSA</name>
<reference evidence="4" key="1">
    <citation type="journal article" date="2014" name="Nat. Commun.">
        <title>The emerging biofuel crop Camelina sativa retains a highly undifferentiated hexaploid genome structure.</title>
        <authorList>
            <person name="Kagale S."/>
            <person name="Koh C."/>
            <person name="Nixon J."/>
            <person name="Bollina V."/>
            <person name="Clarke W.E."/>
            <person name="Tuteja R."/>
            <person name="Spillane C."/>
            <person name="Robinson S.J."/>
            <person name="Links M.G."/>
            <person name="Clarke C."/>
            <person name="Higgins E.E."/>
            <person name="Huebert T."/>
            <person name="Sharpe A.G."/>
            <person name="Parkin I.A."/>
        </authorList>
    </citation>
    <scope>NUCLEOTIDE SEQUENCE [LARGE SCALE GENOMIC DNA]</scope>
    <source>
        <strain evidence="4">cv. DH55</strain>
    </source>
</reference>
<dbReference type="PROSITE" id="PS51375">
    <property type="entry name" value="PPR"/>
    <property type="match status" value="5"/>
</dbReference>
<keyword evidence="4" id="KW-1185">Reference proteome</keyword>
<dbReference type="Proteomes" id="UP000694864">
    <property type="component" value="Chromosome 9"/>
</dbReference>
<dbReference type="PANTHER" id="PTHR47938">
    <property type="entry name" value="RESPIRATORY COMPLEX I CHAPERONE (CIA84), PUTATIVE (AFU_ORTHOLOGUE AFUA_2G06020)-RELATED"/>
    <property type="match status" value="1"/>
</dbReference>
<dbReference type="Pfam" id="PF12854">
    <property type="entry name" value="PPR_1"/>
    <property type="match status" value="1"/>
</dbReference>
<dbReference type="Pfam" id="PF01535">
    <property type="entry name" value="PPR"/>
    <property type="match status" value="3"/>
</dbReference>
<keyword evidence="2" id="KW-0677">Repeat</keyword>
<feature type="repeat" description="PPR" evidence="3">
    <location>
        <begin position="188"/>
        <end position="222"/>
    </location>
</feature>
<gene>
    <name evidence="5" type="primary">LOC104714321</name>
</gene>
<dbReference type="PANTHER" id="PTHR47938:SF9">
    <property type="entry name" value="OS10G0422300 PROTEIN"/>
    <property type="match status" value="1"/>
</dbReference>
<dbReference type="Pfam" id="PF13041">
    <property type="entry name" value="PPR_2"/>
    <property type="match status" value="1"/>
</dbReference>
<accession>A0ABM0TR00</accession>
<dbReference type="GeneID" id="104714321"/>
<dbReference type="RefSeq" id="XP_010429938.1">
    <property type="nucleotide sequence ID" value="XM_010431636.2"/>
</dbReference>
<feature type="repeat" description="PPR" evidence="3">
    <location>
        <begin position="293"/>
        <end position="327"/>
    </location>
</feature>
<dbReference type="InterPro" id="IPR011990">
    <property type="entry name" value="TPR-like_helical_dom_sf"/>
</dbReference>
<protein>
    <submittedName>
        <fullName evidence="5">Pentatricopeptide repeat-containing protein At1g80550, mitochondrial</fullName>
    </submittedName>
</protein>
<comment type="similarity">
    <text evidence="1">Belongs to the PPR family. P subfamily.</text>
</comment>
<feature type="repeat" description="PPR" evidence="3">
    <location>
        <begin position="258"/>
        <end position="292"/>
    </location>
</feature>
<feature type="repeat" description="PPR" evidence="3">
    <location>
        <begin position="396"/>
        <end position="430"/>
    </location>
</feature>
<evidence type="ECO:0000313" key="5">
    <source>
        <dbReference type="RefSeq" id="XP_010429938.1"/>
    </source>
</evidence>
<evidence type="ECO:0000256" key="3">
    <source>
        <dbReference type="PROSITE-ProRule" id="PRU00708"/>
    </source>
</evidence>
<evidence type="ECO:0000256" key="2">
    <source>
        <dbReference type="ARBA" id="ARBA00022737"/>
    </source>
</evidence>
<proteinExistence type="inferred from homology"/>
<dbReference type="InterPro" id="IPR002885">
    <property type="entry name" value="PPR_rpt"/>
</dbReference>
<feature type="repeat" description="PPR" evidence="3">
    <location>
        <begin position="223"/>
        <end position="257"/>
    </location>
</feature>
<dbReference type="Gene3D" id="1.25.40.10">
    <property type="entry name" value="Tetratricopeptide repeat domain"/>
    <property type="match status" value="4"/>
</dbReference>
<dbReference type="NCBIfam" id="TIGR00756">
    <property type="entry name" value="PPR"/>
    <property type="match status" value="5"/>
</dbReference>
<organism evidence="4 5">
    <name type="scientific">Camelina sativa</name>
    <name type="common">False flax</name>
    <name type="synonym">Myagrum sativum</name>
    <dbReference type="NCBI Taxonomy" id="90675"/>
    <lineage>
        <taxon>Eukaryota</taxon>
        <taxon>Viridiplantae</taxon>
        <taxon>Streptophyta</taxon>
        <taxon>Embryophyta</taxon>
        <taxon>Tracheophyta</taxon>
        <taxon>Spermatophyta</taxon>
        <taxon>Magnoliopsida</taxon>
        <taxon>eudicotyledons</taxon>
        <taxon>Gunneridae</taxon>
        <taxon>Pentapetalae</taxon>
        <taxon>rosids</taxon>
        <taxon>malvids</taxon>
        <taxon>Brassicales</taxon>
        <taxon>Brassicaceae</taxon>
        <taxon>Camelineae</taxon>
        <taxon>Camelina</taxon>
    </lineage>
</organism>
<reference evidence="5" key="2">
    <citation type="submission" date="2025-08" db="UniProtKB">
        <authorList>
            <consortium name="RefSeq"/>
        </authorList>
    </citation>
    <scope>IDENTIFICATION</scope>
    <source>
        <tissue evidence="5">Leaf</tissue>
    </source>
</reference>
<sequence length="450" mass="52311">MMLLLRRFNRVRIASPCSVRLLSGIPISGEKLRCQEEDQSSYDQKTVCDALTCYSNDWQKALEFFNWVEKESGFRHTTETFNRMIDILGKYFEFETSWGLINRMVLNPESVPNHVTFRIVFKRYVTAHLVQEAIDAYDKLDGFNLRDETSFYNLVDALCEHKHVVEAEELCFGKNVMMIGNGFSVSNNTKIHNLILRGWSKLGWWGKCKEYWEKMDSEGVAKDLFSYSIYMDIMCKSGKPWKAVKLFKEMKSRRIKLDVVAYNTVIRAIGVSQGVEFGIRVFREMRERGCVPNVATHNTIIKLLCEDGRLRDAYRMLDEMSKKGGCQPDSITYMCLFARLEKPSEILSLFGRMIRSGVRPKMDTYVMLMRKFERWGFLQPVLHVWKTMKESGDTPDSAAYNAVIDALIQKGMLDMAREYEEEMIERGLSPRRRPELVEKSLDETLVVDNS</sequence>
<evidence type="ECO:0000313" key="4">
    <source>
        <dbReference type="Proteomes" id="UP000694864"/>
    </source>
</evidence>
<evidence type="ECO:0000256" key="1">
    <source>
        <dbReference type="ARBA" id="ARBA00007626"/>
    </source>
</evidence>